<dbReference type="EMBL" id="LN879430">
    <property type="protein sequence ID" value="CUH93331.1"/>
    <property type="molecule type" value="Genomic_DNA"/>
</dbReference>
<accession>A0A0K8J6U2</accession>
<evidence type="ECO:0000256" key="2">
    <source>
        <dbReference type="ARBA" id="ARBA00022801"/>
    </source>
</evidence>
<keyword evidence="8" id="KW-1185">Reference proteome</keyword>
<evidence type="ECO:0000313" key="7">
    <source>
        <dbReference type="EMBL" id="CUH93331.1"/>
    </source>
</evidence>
<dbReference type="FunFam" id="2.60.40.10:FF:001114">
    <property type="entry name" value="Chitinase A1"/>
    <property type="match status" value="1"/>
</dbReference>
<dbReference type="InterPro" id="IPR003961">
    <property type="entry name" value="FN3_dom"/>
</dbReference>
<dbReference type="Gene3D" id="2.60.40.10">
    <property type="entry name" value="Immunoglobulins"/>
    <property type="match status" value="1"/>
</dbReference>
<dbReference type="InterPro" id="IPR003610">
    <property type="entry name" value="CBM5/12"/>
</dbReference>
<reference evidence="8" key="1">
    <citation type="submission" date="2015-09" db="EMBL/GenBank/DDBJ databases">
        <authorList>
            <person name="Wibberg D."/>
        </authorList>
    </citation>
    <scope>NUCLEOTIDE SEQUENCE [LARGE SCALE GENOMIC DNA]</scope>
    <source>
        <strain evidence="8">SD1D</strain>
    </source>
</reference>
<evidence type="ECO:0000259" key="6">
    <source>
        <dbReference type="PROSITE" id="PS50853"/>
    </source>
</evidence>
<dbReference type="GO" id="GO:0004553">
    <property type="term" value="F:hydrolase activity, hydrolyzing O-glycosyl compounds"/>
    <property type="evidence" value="ECO:0007669"/>
    <property type="project" value="InterPro"/>
</dbReference>
<gene>
    <name evidence="7" type="ORF">SD1D_1786</name>
</gene>
<dbReference type="PANTHER" id="PTHR46957:SF3">
    <property type="entry name" value="CYTOKINE RECEPTOR"/>
    <property type="match status" value="1"/>
</dbReference>
<dbReference type="RefSeq" id="WP_058258588.1">
    <property type="nucleotide sequence ID" value="NZ_LN879430.1"/>
</dbReference>
<dbReference type="SUPFAM" id="SSF51055">
    <property type="entry name" value="Carbohydrate binding domain"/>
    <property type="match status" value="2"/>
</dbReference>
<dbReference type="CDD" id="cd12215">
    <property type="entry name" value="ChiC_BD"/>
    <property type="match status" value="2"/>
</dbReference>
<dbReference type="GO" id="GO:0030246">
    <property type="term" value="F:carbohydrate binding"/>
    <property type="evidence" value="ECO:0007669"/>
    <property type="project" value="InterPro"/>
</dbReference>
<protein>
    <recommendedName>
        <fullName evidence="6">Fibronectin type-III domain-containing protein</fullName>
    </recommendedName>
</protein>
<dbReference type="PROSITE" id="PS50853">
    <property type="entry name" value="FN3"/>
    <property type="match status" value="1"/>
</dbReference>
<keyword evidence="5" id="KW-0624">Polysaccharide degradation</keyword>
<feature type="domain" description="Fibronectin type-III" evidence="6">
    <location>
        <begin position="150"/>
        <end position="235"/>
    </location>
</feature>
<dbReference type="Pfam" id="PF00041">
    <property type="entry name" value="fn3"/>
    <property type="match status" value="1"/>
</dbReference>
<dbReference type="InterPro" id="IPR036116">
    <property type="entry name" value="FN3_sf"/>
</dbReference>
<organism evidence="7 8">
    <name type="scientific">Herbinix luporum</name>
    <dbReference type="NCBI Taxonomy" id="1679721"/>
    <lineage>
        <taxon>Bacteria</taxon>
        <taxon>Bacillati</taxon>
        <taxon>Bacillota</taxon>
        <taxon>Clostridia</taxon>
        <taxon>Lachnospirales</taxon>
        <taxon>Lachnospiraceae</taxon>
        <taxon>Herbinix</taxon>
    </lineage>
</organism>
<evidence type="ECO:0000256" key="4">
    <source>
        <dbReference type="ARBA" id="ARBA00023295"/>
    </source>
</evidence>
<proteinExistence type="predicted"/>
<keyword evidence="3" id="KW-0119">Carbohydrate metabolism</keyword>
<dbReference type="KEGG" id="hsd:SD1D_1786"/>
<dbReference type="SUPFAM" id="SSF49265">
    <property type="entry name" value="Fibronectin type III"/>
    <property type="match status" value="1"/>
</dbReference>
<dbReference type="AlphaFoldDB" id="A0A0K8J6U2"/>
<evidence type="ECO:0000256" key="1">
    <source>
        <dbReference type="ARBA" id="ARBA00022729"/>
    </source>
</evidence>
<dbReference type="Pfam" id="PF08757">
    <property type="entry name" value="CotH"/>
    <property type="match status" value="1"/>
</dbReference>
<dbReference type="Pfam" id="PF02839">
    <property type="entry name" value="CBM_5_12"/>
    <property type="match status" value="2"/>
</dbReference>
<name>A0A0K8J6U2_9FIRM</name>
<dbReference type="PANTHER" id="PTHR46957">
    <property type="entry name" value="CYTOKINE RECEPTOR"/>
    <property type="match status" value="1"/>
</dbReference>
<keyword evidence="1" id="KW-0732">Signal</keyword>
<dbReference type="Gene3D" id="2.10.10.20">
    <property type="entry name" value="Carbohydrate-binding module superfamily 5/12"/>
    <property type="match status" value="2"/>
</dbReference>
<dbReference type="GO" id="GO:0000272">
    <property type="term" value="P:polysaccharide catabolic process"/>
    <property type="evidence" value="ECO:0007669"/>
    <property type="project" value="UniProtKB-KW"/>
</dbReference>
<dbReference type="InterPro" id="IPR013783">
    <property type="entry name" value="Ig-like_fold"/>
</dbReference>
<dbReference type="InterPro" id="IPR014867">
    <property type="entry name" value="Spore_coat_CotH_CotH2/3/7"/>
</dbReference>
<dbReference type="GO" id="GO:0005576">
    <property type="term" value="C:extracellular region"/>
    <property type="evidence" value="ECO:0007669"/>
    <property type="project" value="InterPro"/>
</dbReference>
<keyword evidence="2" id="KW-0378">Hydrolase</keyword>
<evidence type="ECO:0000256" key="5">
    <source>
        <dbReference type="ARBA" id="ARBA00023326"/>
    </source>
</evidence>
<evidence type="ECO:0000313" key="8">
    <source>
        <dbReference type="Proteomes" id="UP000196053"/>
    </source>
</evidence>
<dbReference type="OrthoDB" id="9803752at2"/>
<dbReference type="InterPro" id="IPR050713">
    <property type="entry name" value="RTP_Phos/Ushers"/>
</dbReference>
<dbReference type="SMART" id="SM00495">
    <property type="entry name" value="ChtBD3"/>
    <property type="match status" value="2"/>
</dbReference>
<keyword evidence="4" id="KW-0326">Glycosidase</keyword>
<dbReference type="InterPro" id="IPR036573">
    <property type="entry name" value="CBM_sf_5/12"/>
</dbReference>
<dbReference type="Proteomes" id="UP000196053">
    <property type="component" value="Chromosome I"/>
</dbReference>
<dbReference type="GO" id="GO:0016020">
    <property type="term" value="C:membrane"/>
    <property type="evidence" value="ECO:0007669"/>
    <property type="project" value="UniProtKB-SubCell"/>
</dbReference>
<sequence length="712" mass="80515">MKRGKRFIIMMAILVIGFGILLKYDSSMNQIVEAQESYPAWNPSTIYNTGDMVTYDGKVWMAQWYTQGQVPGSAEAYGVWKLQTSQTPGTYPTWNAFTVYNTGDIVSYGGRLWIAQWWTQGQTPGTTGEYGVWREYTESGPVTDTQAPTVPTNLVSTSKTSTSITISWTASTDNVAVTAYEIYSNNTLLGTSSTTSYTARGLSPNTTYSFTVRAVDAAGNKSMASAQLLVTTDGESGGGNGGDETVKYYSNLPVIYIDTENGQAITSKEVYVKAKAKIMGIGSELNTALYDGDIKIRGRGNSTWFAPKKPYRIKLDKKTDLFGMGNNKDYVLLANYYDLSLMRNMIAFDFAKKLGFDVTEFQSVDLVLNGVYEGNYLLCEQTEIAKDRVDIFDWEDAAEDIAKAAAKSIPSLQNMADELEDALVENLTWATSGSFTFQGVTIKISDYYDLPNITGGYLLELDDTYDEISQFKTKSGQPIMIKSPEYAKTNQEMFNYIQSYVQAFEDAVRSNDFHATFNGQRVHYSDLFDMDSLVDFWIITEVFGNLDSMFKSTYMYKDVDGLMKMGPLWDWDLCAGGSMVIEFRDYTQTWQTLYRQLSPAQGQQWYRYLIKDPEFLQKAYDRYHSIRNTLIEDLIRNGGVIDQFAAYLAQSGQLNLEKWPSNNNMWWPMPNPQVPKYEDKVAEVKNWMNNHITWLDQQFTSFARLRSSLGVN</sequence>
<dbReference type="SMART" id="SM00060">
    <property type="entry name" value="FN3"/>
    <property type="match status" value="1"/>
</dbReference>
<dbReference type="CDD" id="cd00063">
    <property type="entry name" value="FN3"/>
    <property type="match status" value="1"/>
</dbReference>
<evidence type="ECO:0000256" key="3">
    <source>
        <dbReference type="ARBA" id="ARBA00023277"/>
    </source>
</evidence>